<keyword evidence="4 6" id="KW-1133">Transmembrane helix</keyword>
<dbReference type="InterPro" id="IPR019264">
    <property type="entry name" value="DUF2179"/>
</dbReference>
<evidence type="ECO:0000256" key="2">
    <source>
        <dbReference type="ARBA" id="ARBA00022475"/>
    </source>
</evidence>
<dbReference type="Pfam" id="PF02588">
    <property type="entry name" value="YitT_membrane"/>
    <property type="match status" value="1"/>
</dbReference>
<dbReference type="AlphaFoldDB" id="C2Y1B1"/>
<dbReference type="PIRSF" id="PIRSF006483">
    <property type="entry name" value="Membrane_protein_YitT"/>
    <property type="match status" value="1"/>
</dbReference>
<dbReference type="HOGENOM" id="CLU_063199_1_0_9"/>
<dbReference type="InterPro" id="IPR003740">
    <property type="entry name" value="YitT"/>
</dbReference>
<dbReference type="InterPro" id="IPR015867">
    <property type="entry name" value="N-reg_PII/ATP_PRibTrfase_C"/>
</dbReference>
<keyword evidence="5 6" id="KW-0472">Membrane</keyword>
<evidence type="ECO:0000256" key="3">
    <source>
        <dbReference type="ARBA" id="ARBA00022692"/>
    </source>
</evidence>
<dbReference type="PANTHER" id="PTHR33545">
    <property type="entry name" value="UPF0750 MEMBRANE PROTEIN YITT-RELATED"/>
    <property type="match status" value="1"/>
</dbReference>
<evidence type="ECO:0000256" key="6">
    <source>
        <dbReference type="SAM" id="Phobius"/>
    </source>
</evidence>
<protein>
    <submittedName>
        <fullName evidence="8">YitT family protein</fullName>
    </submittedName>
</protein>
<evidence type="ECO:0000259" key="7">
    <source>
        <dbReference type="Pfam" id="PF10035"/>
    </source>
</evidence>
<feature type="transmembrane region" description="Helical" evidence="6">
    <location>
        <begin position="175"/>
        <end position="197"/>
    </location>
</feature>
<dbReference type="CDD" id="cd16380">
    <property type="entry name" value="YitT_C"/>
    <property type="match status" value="1"/>
</dbReference>
<dbReference type="InterPro" id="IPR051461">
    <property type="entry name" value="UPF0750_membrane"/>
</dbReference>
<dbReference type="PANTHER" id="PTHR33545:SF5">
    <property type="entry name" value="UPF0750 MEMBRANE PROTEIN YITT"/>
    <property type="match status" value="1"/>
</dbReference>
<accession>C2Y1B1</accession>
<proteinExistence type="predicted"/>
<dbReference type="EMBL" id="ACMP01000129">
    <property type="protein sequence ID" value="EEL68356.1"/>
    <property type="molecule type" value="Genomic_DNA"/>
</dbReference>
<evidence type="ECO:0000256" key="4">
    <source>
        <dbReference type="ARBA" id="ARBA00022989"/>
    </source>
</evidence>
<feature type="transmembrane region" description="Helical" evidence="6">
    <location>
        <begin position="108"/>
        <end position="126"/>
    </location>
</feature>
<feature type="transmembrane region" description="Helical" evidence="6">
    <location>
        <begin position="32"/>
        <end position="52"/>
    </location>
</feature>
<reference evidence="8" key="1">
    <citation type="journal article" date="2012" name="Genome Res.">
        <title>Genomic characterization of the Bacillus cereus sensu lato species: Backdrop to the evolution of Bacillus anthracis.</title>
        <authorList>
            <person name="Zwick M.E."/>
            <person name="Joseph S.J."/>
            <person name="Didelot X."/>
            <person name="Chen P.E."/>
            <person name="Bishop-Lilly K.A."/>
            <person name="Stewart A.C."/>
            <person name="Willner K."/>
            <person name="Nolan N."/>
            <person name="Lentz S."/>
            <person name="Thomason M.K."/>
            <person name="Sozhamannan S."/>
            <person name="Mateczun A.J."/>
            <person name="Du L."/>
            <person name="Read T.D."/>
        </authorList>
    </citation>
    <scope>NUCLEOTIDE SEQUENCE [LARGE SCALE GENOMIC DNA]</scope>
    <source>
        <strain evidence="8">AH603</strain>
    </source>
</reference>
<comment type="caution">
    <text evidence="8">The sequence shown here is derived from an EMBL/GenBank/DDBJ whole genome shotgun (WGS) entry which is preliminary data.</text>
</comment>
<evidence type="ECO:0000313" key="8">
    <source>
        <dbReference type="EMBL" id="EEL68356.1"/>
    </source>
</evidence>
<organism evidence="8">
    <name type="scientific">Bacillus mycoides</name>
    <dbReference type="NCBI Taxonomy" id="1405"/>
    <lineage>
        <taxon>Bacteria</taxon>
        <taxon>Bacillati</taxon>
        <taxon>Bacillota</taxon>
        <taxon>Bacilli</taxon>
        <taxon>Bacillales</taxon>
        <taxon>Bacillaceae</taxon>
        <taxon>Bacillus</taxon>
        <taxon>Bacillus cereus group</taxon>
    </lineage>
</organism>
<dbReference type="Proteomes" id="UP000001753">
    <property type="component" value="Chromosome"/>
</dbReference>
<dbReference type="Pfam" id="PF10035">
    <property type="entry name" value="DUF2179"/>
    <property type="match status" value="1"/>
</dbReference>
<keyword evidence="2" id="KW-1003">Cell membrane</keyword>
<evidence type="ECO:0000256" key="1">
    <source>
        <dbReference type="ARBA" id="ARBA00004651"/>
    </source>
</evidence>
<evidence type="ECO:0000256" key="5">
    <source>
        <dbReference type="ARBA" id="ARBA00023136"/>
    </source>
</evidence>
<name>C2Y1B1_BACMY</name>
<gene>
    <name evidence="8" type="ORF">bcere0026_47550</name>
</gene>
<feature type="transmembrane region" description="Helical" evidence="6">
    <location>
        <begin position="58"/>
        <end position="78"/>
    </location>
</feature>
<sequence length="305" mass="33769">MNMEMKHTMGQLGDADYVPDTAFLSFPAAKTFHLEFIIQLVVIFIASILYAISMNMFFIPHNMISGGFAGVGMIIGYLMHYNIGALIFLLNIPLLILSHFYLGKKTTFLTAYFVAVSSLAMNIIPVHQVSDDILLSSVFGGVICGAASGIIFRFASSTGGFDVVGLIVAKHRDVSIGAIIFGFNLILLVAAGFIFGWDITLYTLISRFVVSKVIDAVHTKHIKLTIMTITEKGEEIKSSLLHHGIRGVTMVDAVGGYTNHKKKMIYTVVTRYELGEMKRIIRQVDNRAFMNITETVEIVGRFKRI</sequence>
<comment type="subcellular location">
    <subcellularLocation>
        <location evidence="1">Cell membrane</location>
        <topology evidence="1">Multi-pass membrane protein</topology>
    </subcellularLocation>
</comment>
<dbReference type="GO" id="GO:0005886">
    <property type="term" value="C:plasma membrane"/>
    <property type="evidence" value="ECO:0007669"/>
    <property type="project" value="UniProtKB-SubCell"/>
</dbReference>
<feature type="transmembrane region" description="Helical" evidence="6">
    <location>
        <begin position="133"/>
        <end position="155"/>
    </location>
</feature>
<dbReference type="Gene3D" id="3.30.70.120">
    <property type="match status" value="1"/>
</dbReference>
<keyword evidence="3 6" id="KW-0812">Transmembrane</keyword>
<feature type="domain" description="DUF2179" evidence="7">
    <location>
        <begin position="246"/>
        <end position="300"/>
    </location>
</feature>